<dbReference type="EMBL" id="JAPFQI010000030">
    <property type="protein sequence ID" value="MCW8088248.1"/>
    <property type="molecule type" value="Genomic_DNA"/>
</dbReference>
<organism evidence="3 4">
    <name type="scientific">Sabulicella glaciei</name>
    <dbReference type="NCBI Taxonomy" id="2984948"/>
    <lineage>
        <taxon>Bacteria</taxon>
        <taxon>Pseudomonadati</taxon>
        <taxon>Pseudomonadota</taxon>
        <taxon>Alphaproteobacteria</taxon>
        <taxon>Acetobacterales</taxon>
        <taxon>Acetobacteraceae</taxon>
        <taxon>Sabulicella</taxon>
    </lineage>
</organism>
<reference evidence="3 4" key="1">
    <citation type="submission" date="2022-10" db="EMBL/GenBank/DDBJ databases">
        <title>Roseococcus glaciei nov., sp. nov., isolated from glacier.</title>
        <authorList>
            <person name="Liu Q."/>
            <person name="Xin Y.-H."/>
        </authorList>
    </citation>
    <scope>NUCLEOTIDE SEQUENCE [LARGE SCALE GENOMIC DNA]</scope>
    <source>
        <strain evidence="3 4">MDT2-1-1</strain>
    </source>
</reference>
<accession>A0ABT3P1E4</accession>
<evidence type="ECO:0000313" key="4">
    <source>
        <dbReference type="Proteomes" id="UP001526430"/>
    </source>
</evidence>
<feature type="compositionally biased region" description="Basic and acidic residues" evidence="2">
    <location>
        <begin position="850"/>
        <end position="860"/>
    </location>
</feature>
<sequence>MADPGPHSRAGRETSFIRVESFALKPHPRQKEVDARGIVHEAMRDPAYCQHVSSPQPPQLIFGEAFDIILDEAIERHREASDIQGRRRRDDNVMLSSWVVSCHIPVAELEMPGKQAEYGRWLELTLIFLKERLGSCLRGCVLHLDEAHPHIHALALPPLKPVTDPDGNPRMDRSGRPHFILDVGATDPFRAARAAALAAHPRKRAGWEKHAQAAARQAGADLQLHYWKAAGAPFGLATPVGAQGQRLKRADALAERAAEARTTELQEKVRTLGQRVLEAEKGAVRFAALLVAGPAAAAAAPPRREPTEAEKAARAAIRLEVAKAAEQRVGSEFRVQRMTPDGLIEVGGGPLRPGERLRPDPEDLAAIERARVGEGAFPWTAYLQRLAFERAAGDAALKEADALHSRLEAAEAKVDHVAAERDGALRALGDVRTRADQLAAIVETHPKTILKMQAAQEVAARRADEAGATLATVRLDMVRLQEERDGALLALGSQQKHSERLATSLKSQTAATAEARAAQEAAEGQATAASHALAAVQVEMKRLKEEYSAERQAREAAERSAAHQAEAWQKLQRDIEEKHAQEMAALVAGYQAAAEAMEQAHSAAILALRGERDKATAMARETCGKLEDTTLELQKAERERGEAAKALTVARAALEAARRETEEARHSQASAVRQRDEMRAARDAATSEADQAKADAARLSAENARLEESLEAQAQSAPINQPPAKQDTAPEEEVREQSKQTRNETPDGHDQAADGPTKETRMTEDPPPNMQALMPFIRLGIDAGIAGMSTDELHAAGVPRHNCREAAAAKAGFQEGRRPDRAADLDALALRIADTLAQNPKFLALGTSQAERKAARENHTARLATKRRLGPAAPAQGDARSQERAAAVRGD</sequence>
<dbReference type="Gene3D" id="3.30.930.30">
    <property type="match status" value="1"/>
</dbReference>
<feature type="region of interest" description="Disordered" evidence="2">
    <location>
        <begin position="658"/>
        <end position="771"/>
    </location>
</feature>
<name>A0ABT3P1E4_9PROT</name>
<evidence type="ECO:0000313" key="3">
    <source>
        <dbReference type="EMBL" id="MCW8088248.1"/>
    </source>
</evidence>
<dbReference type="RefSeq" id="WP_301592445.1">
    <property type="nucleotide sequence ID" value="NZ_JAPFQI010000030.1"/>
</dbReference>
<feature type="compositionally biased region" description="Basic and acidic residues" evidence="2">
    <location>
        <begin position="673"/>
        <end position="682"/>
    </location>
</feature>
<feature type="region of interest" description="Disordered" evidence="2">
    <location>
        <begin position="848"/>
        <end position="891"/>
    </location>
</feature>
<dbReference type="Proteomes" id="UP001526430">
    <property type="component" value="Unassembled WGS sequence"/>
</dbReference>
<evidence type="ECO:0000256" key="2">
    <source>
        <dbReference type="SAM" id="MobiDB-lite"/>
    </source>
</evidence>
<evidence type="ECO:0000256" key="1">
    <source>
        <dbReference type="SAM" id="Coils"/>
    </source>
</evidence>
<evidence type="ECO:0008006" key="5">
    <source>
        <dbReference type="Google" id="ProtNLM"/>
    </source>
</evidence>
<comment type="caution">
    <text evidence="3">The sequence shown here is derived from an EMBL/GenBank/DDBJ whole genome shotgun (WGS) entry which is preliminary data.</text>
</comment>
<gene>
    <name evidence="3" type="ORF">OF850_21895</name>
</gene>
<feature type="coiled-coil region" evidence="1">
    <location>
        <begin position="526"/>
        <end position="560"/>
    </location>
</feature>
<protein>
    <recommendedName>
        <fullName evidence="5">Plasmid recombination enzyme</fullName>
    </recommendedName>
</protein>
<proteinExistence type="predicted"/>
<keyword evidence="4" id="KW-1185">Reference proteome</keyword>
<keyword evidence="1" id="KW-0175">Coiled coil</keyword>
<feature type="compositionally biased region" description="Basic and acidic residues" evidence="2">
    <location>
        <begin position="735"/>
        <end position="764"/>
    </location>
</feature>